<evidence type="ECO:0000256" key="7">
    <source>
        <dbReference type="ARBA" id="ARBA00022840"/>
    </source>
</evidence>
<evidence type="ECO:0000256" key="10">
    <source>
        <dbReference type="ARBA" id="ARBA00023235"/>
    </source>
</evidence>
<evidence type="ECO:0000256" key="9">
    <source>
        <dbReference type="ARBA" id="ARBA00023204"/>
    </source>
</evidence>
<comment type="caution">
    <text evidence="14">The sequence shown here is derived from an EMBL/GenBank/DDBJ whole genome shotgun (WGS) entry which is preliminary data.</text>
</comment>
<dbReference type="OrthoDB" id="9803432at2"/>
<evidence type="ECO:0000256" key="2">
    <source>
        <dbReference type="ARBA" id="ARBA00022741"/>
    </source>
</evidence>
<dbReference type="GO" id="GO:0003677">
    <property type="term" value="F:DNA binding"/>
    <property type="evidence" value="ECO:0007669"/>
    <property type="project" value="UniProtKB-UniRule"/>
</dbReference>
<dbReference type="InterPro" id="IPR027785">
    <property type="entry name" value="UvrD-like_helicase_C"/>
</dbReference>
<dbReference type="InterPro" id="IPR041851">
    <property type="entry name" value="RecD_N_sf"/>
</dbReference>
<evidence type="ECO:0000259" key="12">
    <source>
        <dbReference type="Pfam" id="PF13538"/>
    </source>
</evidence>
<keyword evidence="5 11" id="KW-0347">Helicase</keyword>
<dbReference type="InterPro" id="IPR027417">
    <property type="entry name" value="P-loop_NTPase"/>
</dbReference>
<evidence type="ECO:0000256" key="1">
    <source>
        <dbReference type="ARBA" id="ARBA00022722"/>
    </source>
</evidence>
<feature type="domain" description="RecBCD enzyme subunit RecD N-terminal" evidence="13">
    <location>
        <begin position="17"/>
        <end position="109"/>
    </location>
</feature>
<dbReference type="GO" id="GO:0043139">
    <property type="term" value="F:5'-3' DNA helicase activity"/>
    <property type="evidence" value="ECO:0007669"/>
    <property type="project" value="UniProtKB-UniRule"/>
</dbReference>
<organism evidence="14 15">
    <name type="scientific">Tepidimonas taiwanensis</name>
    <dbReference type="NCBI Taxonomy" id="307486"/>
    <lineage>
        <taxon>Bacteria</taxon>
        <taxon>Pseudomonadati</taxon>
        <taxon>Pseudomonadota</taxon>
        <taxon>Betaproteobacteria</taxon>
        <taxon>Burkholderiales</taxon>
        <taxon>Tepidimonas</taxon>
    </lineage>
</organism>
<dbReference type="GO" id="GO:0017116">
    <property type="term" value="F:single-stranded DNA helicase activity"/>
    <property type="evidence" value="ECO:0007669"/>
    <property type="project" value="TreeGrafter"/>
</dbReference>
<name>A0A554XBF6_9BURK</name>
<keyword evidence="4 11" id="KW-0378">Hydrolase</keyword>
<dbReference type="PANTHER" id="PTHR43788">
    <property type="entry name" value="DNA2/NAM7 HELICASE FAMILY MEMBER"/>
    <property type="match status" value="1"/>
</dbReference>
<protein>
    <recommendedName>
        <fullName evidence="11">RecBCD enzyme subunit RecD</fullName>
        <ecNumber evidence="11">5.6.2.3</ecNumber>
    </recommendedName>
    <alternativeName>
        <fullName evidence="11">DNA 5'-3' helicase subunit RecD</fullName>
    </alternativeName>
    <alternativeName>
        <fullName evidence="11">Exonuclease V subunit RecD</fullName>
        <shortName evidence="11">ExoV subunit RecD</shortName>
    </alternativeName>
    <alternativeName>
        <fullName evidence="11">Helicase/nuclease RecBCD subunit RecD</fullName>
    </alternativeName>
</protein>
<dbReference type="Pfam" id="PF21185">
    <property type="entry name" value="RecD_N"/>
    <property type="match status" value="1"/>
</dbReference>
<feature type="domain" description="UvrD-like helicase C-terminal" evidence="12">
    <location>
        <begin position="581"/>
        <end position="628"/>
    </location>
</feature>
<evidence type="ECO:0000256" key="11">
    <source>
        <dbReference type="HAMAP-Rule" id="MF_01487"/>
    </source>
</evidence>
<keyword evidence="6 11" id="KW-0269">Exonuclease</keyword>
<dbReference type="Pfam" id="PF13245">
    <property type="entry name" value="AAA_19"/>
    <property type="match status" value="1"/>
</dbReference>
<dbReference type="EMBL" id="VJOM01000005">
    <property type="protein sequence ID" value="TSE33172.1"/>
    <property type="molecule type" value="Genomic_DNA"/>
</dbReference>
<evidence type="ECO:0000256" key="3">
    <source>
        <dbReference type="ARBA" id="ARBA00022763"/>
    </source>
</evidence>
<keyword evidence="10 11" id="KW-0413">Isomerase</keyword>
<dbReference type="EC" id="5.6.2.3" evidence="11"/>
<dbReference type="PANTHER" id="PTHR43788:SF6">
    <property type="entry name" value="DNA HELICASE B"/>
    <property type="match status" value="1"/>
</dbReference>
<evidence type="ECO:0000313" key="15">
    <source>
        <dbReference type="Proteomes" id="UP000317763"/>
    </source>
</evidence>
<keyword evidence="7 11" id="KW-0067">ATP-binding</keyword>
<keyword evidence="15" id="KW-1185">Reference proteome</keyword>
<feature type="binding site" evidence="11">
    <location>
        <begin position="183"/>
        <end position="190"/>
    </location>
    <ligand>
        <name>ATP</name>
        <dbReference type="ChEBI" id="CHEBI:30616"/>
    </ligand>
</feature>
<dbReference type="Gene3D" id="1.10.10.1020">
    <property type="entry name" value="RecBCD complex, subunit RecD, N-terminal domain"/>
    <property type="match status" value="1"/>
</dbReference>
<dbReference type="GO" id="GO:0008854">
    <property type="term" value="F:exodeoxyribonuclease V activity"/>
    <property type="evidence" value="ECO:0007669"/>
    <property type="project" value="InterPro"/>
</dbReference>
<keyword evidence="2 11" id="KW-0547">Nucleotide-binding</keyword>
<proteinExistence type="inferred from homology"/>
<sequence>MTNDALEVWLEKGVQCGELRPVDAAFARFGRARCPHAPLGALLATACLSRAVGDGHTAWRVDEPPVGGYAPCARWVAQRWAQDPHALDAPGWIGDGTQPTPVVRDGNRLALWRHWRCEQRVAAALAARLRDAPPVPDAAVLRPWIDALFGPADGGAPGPTPDPDWQRLACALAARSGVFVLTGGPGTGKTTTVVRLLTLLQGLALQQGGDPLRIALAAPTGKAAARLAQSIAGAVARLPWDALPLPAPARSTLRAHLPLQGQTLHRWIGRYADGSGARHDAQHPLWLDALVIDEASMVDLELLDETLQALPAHTRLVLIGDRDQLASVEAGAVLAQLCERAHEGRYRADVADWLHAATGQRPASGPHHPDGDALDQGVVMLRHSHRFGADSGIGQWARAVNAGDTAAVERLAQTPLADVTLVTTPAAGPLAPQAWAPLLDTWRALLAHIRRGPAGADPDAVAAWAAEALAQHTRAQVLCALRRGPWGVEGLNTRLIRLLCAEAGLGPAALTRPDGFYPGRPLLVTRNAPAIGVMNGDLGLLLPLPDGHGGAPRWRVAFSAPDQPGGVRWALPSELPAVETAFALTVHKSQGSEFDHVLLALPPETDTPVLTRELLYTGITRARQRLTLLLPGGTASLTAAVARPTRRDSALAEALRAALP</sequence>
<comment type="subunit">
    <text evidence="11">Heterotrimer of RecB, RecC and RecD. All subunits contribute to DNA-binding.</text>
</comment>
<dbReference type="HAMAP" id="MF_01487">
    <property type="entry name" value="RecD"/>
    <property type="match status" value="1"/>
</dbReference>
<keyword evidence="1 11" id="KW-0540">Nuclease</keyword>
<dbReference type="SUPFAM" id="SSF52540">
    <property type="entry name" value="P-loop containing nucleoside triphosphate hydrolases"/>
    <property type="match status" value="2"/>
</dbReference>
<evidence type="ECO:0000313" key="14">
    <source>
        <dbReference type="EMBL" id="TSE33172.1"/>
    </source>
</evidence>
<dbReference type="GO" id="GO:0009338">
    <property type="term" value="C:exodeoxyribonuclease V complex"/>
    <property type="evidence" value="ECO:0007669"/>
    <property type="project" value="InterPro"/>
</dbReference>
<evidence type="ECO:0000256" key="5">
    <source>
        <dbReference type="ARBA" id="ARBA00022806"/>
    </source>
</evidence>
<evidence type="ECO:0000256" key="8">
    <source>
        <dbReference type="ARBA" id="ARBA00023125"/>
    </source>
</evidence>
<dbReference type="AlphaFoldDB" id="A0A554XBF6"/>
<keyword evidence="3 11" id="KW-0227">DNA damage</keyword>
<comment type="function">
    <text evidence="11">A helicase/nuclease that prepares dsDNA breaks (DSB) for recombinational DNA repair. Binds to DSBs and unwinds DNA via a highly rapid and processive ATP-dependent bidirectional helicase activity. Unwinds dsDNA until it encounters a Chi (crossover hotspot instigator) sequence from the 3' direction. Cuts ssDNA a few nucleotides 3' to the Chi site. The properties and activities of the enzyme are changed at Chi. The Chi-altered holoenzyme produces a long 3'-ssDNA overhang and facilitates RecA-binding to the ssDNA for homologous DNA recombination and repair. Holoenzyme degrades any linearized DNA that is unable to undergo homologous recombination. In the holoenzyme this subunit has ssDNA-dependent ATPase and 5'-3' helicase activity. When added to pre-assembled RecBC greatly stimulates nuclease activity and augments holoenzyme processivity. Negatively regulates the RecA-loading ability of RecBCD.</text>
</comment>
<evidence type="ECO:0000259" key="13">
    <source>
        <dbReference type="Pfam" id="PF21185"/>
    </source>
</evidence>
<dbReference type="STRING" id="307486.GCA_000807215_01849"/>
<dbReference type="InterPro" id="IPR049550">
    <property type="entry name" value="RecD_N"/>
</dbReference>
<dbReference type="Proteomes" id="UP000317763">
    <property type="component" value="Unassembled WGS sequence"/>
</dbReference>
<keyword evidence="9 11" id="KW-0234">DNA repair</keyword>
<comment type="miscellaneous">
    <text evidence="11">In the RecBCD complex, RecB has a slow 3'-5' helicase, an exonuclease activity and loads RecA onto ssDNA, RecD has a fast 5'-3' helicase activity, while RecC stimulates the ATPase and processivity of the RecB helicase and contributes to recognition of the Chi site.</text>
</comment>
<keyword evidence="8 11" id="KW-0238">DNA-binding</keyword>
<dbReference type="CDD" id="cd18809">
    <property type="entry name" value="SF1_C_RecD"/>
    <property type="match status" value="1"/>
</dbReference>
<comment type="catalytic activity">
    <reaction evidence="11">
        <text>ATP + H2O = ADP + phosphate + H(+)</text>
        <dbReference type="Rhea" id="RHEA:13065"/>
        <dbReference type="ChEBI" id="CHEBI:15377"/>
        <dbReference type="ChEBI" id="CHEBI:15378"/>
        <dbReference type="ChEBI" id="CHEBI:30616"/>
        <dbReference type="ChEBI" id="CHEBI:43474"/>
        <dbReference type="ChEBI" id="CHEBI:456216"/>
        <dbReference type="EC" id="5.6.2.3"/>
    </reaction>
</comment>
<dbReference type="GO" id="GO:0000724">
    <property type="term" value="P:double-strand break repair via homologous recombination"/>
    <property type="evidence" value="ECO:0007669"/>
    <property type="project" value="UniProtKB-UniRule"/>
</dbReference>
<dbReference type="GO" id="GO:0005524">
    <property type="term" value="F:ATP binding"/>
    <property type="evidence" value="ECO:0007669"/>
    <property type="project" value="UniProtKB-UniRule"/>
</dbReference>
<dbReference type="Gene3D" id="3.40.50.300">
    <property type="entry name" value="P-loop containing nucleotide triphosphate hydrolases"/>
    <property type="match status" value="3"/>
</dbReference>
<dbReference type="Pfam" id="PF13538">
    <property type="entry name" value="UvrD_C_2"/>
    <property type="match status" value="1"/>
</dbReference>
<reference evidence="14 15" key="1">
    <citation type="submission" date="2019-07" db="EMBL/GenBank/DDBJ databases">
        <title>Tepidimonas taiwanensis I1-1 draft genome.</title>
        <authorList>
            <person name="Da Costa M.S."/>
            <person name="Froufe H.J.C."/>
            <person name="Egas C."/>
            <person name="Albuquerque L."/>
        </authorList>
    </citation>
    <scope>NUCLEOTIDE SEQUENCE [LARGE SCALE GENOMIC DNA]</scope>
    <source>
        <strain evidence="14 15">I1-1</strain>
    </source>
</reference>
<accession>A0A554XBF6</accession>
<dbReference type="RefSeq" id="WP_043701363.1">
    <property type="nucleotide sequence ID" value="NZ_CP083911.1"/>
</dbReference>
<dbReference type="InterPro" id="IPR050534">
    <property type="entry name" value="Coronavir_polyprotein_1ab"/>
</dbReference>
<dbReference type="NCBIfam" id="TIGR01447">
    <property type="entry name" value="recD"/>
    <property type="match status" value="1"/>
</dbReference>
<dbReference type="InterPro" id="IPR006344">
    <property type="entry name" value="RecD"/>
</dbReference>
<dbReference type="CDD" id="cd17933">
    <property type="entry name" value="DEXSc_RecD-like"/>
    <property type="match status" value="1"/>
</dbReference>
<dbReference type="GO" id="GO:0016887">
    <property type="term" value="F:ATP hydrolysis activity"/>
    <property type="evidence" value="ECO:0007669"/>
    <property type="project" value="RHEA"/>
</dbReference>
<evidence type="ECO:0000256" key="6">
    <source>
        <dbReference type="ARBA" id="ARBA00022839"/>
    </source>
</evidence>
<evidence type="ECO:0000256" key="4">
    <source>
        <dbReference type="ARBA" id="ARBA00022801"/>
    </source>
</evidence>
<gene>
    <name evidence="11 14" type="primary">recD</name>
    <name evidence="14" type="ORF">Ttaiw_00718</name>
</gene>
<comment type="similarity">
    <text evidence="11">Belongs to the RecD family.</text>
</comment>